<dbReference type="RefSeq" id="WP_126031302.1">
    <property type="nucleotide sequence ID" value="NZ_QXGI01000001.1"/>
</dbReference>
<dbReference type="PROSITE" id="PS51186">
    <property type="entry name" value="GNAT"/>
    <property type="match status" value="1"/>
</dbReference>
<comment type="catalytic activity">
    <reaction evidence="5">
        <text>glycyl-tRNA(Gly) + acetyl-CoA = N-acetylglycyl-tRNA(Gly) + CoA + H(+)</text>
        <dbReference type="Rhea" id="RHEA:81867"/>
        <dbReference type="Rhea" id="RHEA-COMP:9683"/>
        <dbReference type="Rhea" id="RHEA-COMP:19766"/>
        <dbReference type="ChEBI" id="CHEBI:15378"/>
        <dbReference type="ChEBI" id="CHEBI:57287"/>
        <dbReference type="ChEBI" id="CHEBI:57288"/>
        <dbReference type="ChEBI" id="CHEBI:78522"/>
        <dbReference type="ChEBI" id="CHEBI:232036"/>
    </reaction>
</comment>
<feature type="domain" description="N-acetyltransferase" evidence="6">
    <location>
        <begin position="1"/>
        <end position="177"/>
    </location>
</feature>
<evidence type="ECO:0000259" key="6">
    <source>
        <dbReference type="PROSITE" id="PS51186"/>
    </source>
</evidence>
<evidence type="ECO:0000313" key="8">
    <source>
        <dbReference type="Proteomes" id="UP000288052"/>
    </source>
</evidence>
<evidence type="ECO:0000256" key="5">
    <source>
        <dbReference type="ARBA" id="ARBA00049880"/>
    </source>
</evidence>
<dbReference type="Pfam" id="PF00583">
    <property type="entry name" value="Acetyltransf_1"/>
    <property type="match status" value="1"/>
</dbReference>
<evidence type="ECO:0000256" key="4">
    <source>
        <dbReference type="ARBA" id="ARBA00023315"/>
    </source>
</evidence>
<name>A0A430FAF0_9BIFI</name>
<proteinExistence type="predicted"/>
<organism evidence="7 8">
    <name type="scientific">Bifidobacterium castoris</name>
    <dbReference type="NCBI Taxonomy" id="2306972"/>
    <lineage>
        <taxon>Bacteria</taxon>
        <taxon>Bacillati</taxon>
        <taxon>Actinomycetota</taxon>
        <taxon>Actinomycetes</taxon>
        <taxon>Bifidobacteriales</taxon>
        <taxon>Bifidobacteriaceae</taxon>
        <taxon>Bifidobacterium</taxon>
    </lineage>
</organism>
<dbReference type="Proteomes" id="UP000288052">
    <property type="component" value="Unassembled WGS sequence"/>
</dbReference>
<dbReference type="GO" id="GO:0016747">
    <property type="term" value="F:acyltransferase activity, transferring groups other than amino-acyl groups"/>
    <property type="evidence" value="ECO:0007669"/>
    <property type="project" value="InterPro"/>
</dbReference>
<dbReference type="PANTHER" id="PTHR36449">
    <property type="entry name" value="ACETYLTRANSFERASE-RELATED"/>
    <property type="match status" value="1"/>
</dbReference>
<reference evidence="7 8" key="1">
    <citation type="submission" date="2018-09" db="EMBL/GenBank/DDBJ databases">
        <title>Characterization of the phylogenetic diversity of five novel species belonging to the genus Bifidobacterium.</title>
        <authorList>
            <person name="Lugli G.A."/>
            <person name="Duranti S."/>
            <person name="Milani C."/>
        </authorList>
    </citation>
    <scope>NUCLEOTIDE SEQUENCE [LARGE SCALE GENOMIC DNA]</scope>
    <source>
        <strain evidence="7 8">2020B</strain>
    </source>
</reference>
<accession>A0A430FAF0</accession>
<protein>
    <submittedName>
        <fullName evidence="7">N-acetyltransferase GCN5</fullName>
    </submittedName>
</protein>
<dbReference type="CDD" id="cd04301">
    <property type="entry name" value="NAT_SF"/>
    <property type="match status" value="1"/>
</dbReference>
<dbReference type="InterPro" id="IPR000182">
    <property type="entry name" value="GNAT_dom"/>
</dbReference>
<comment type="caution">
    <text evidence="7">The sequence shown here is derived from an EMBL/GenBank/DDBJ whole genome shotgun (WGS) entry which is preliminary data.</text>
</comment>
<sequence length="177" mass="20100">MCTQAWDRIVALDDDVNLDGFRCGEPDIDLWLQRDAREWQETSRCTVYLAMTDANEIVGFFSLSMHALQVQVVKGVVDVSGNAKVPTILLGKFGVDERFRGRNRTALGCGRQGPLLMREIIDRARQMSALVACRLLYVEALNDGLIAWYERQGFHSMKNPRKMILDLRPARPVDMGR</sequence>
<dbReference type="Gene3D" id="3.40.630.30">
    <property type="match status" value="1"/>
</dbReference>
<evidence type="ECO:0000256" key="1">
    <source>
        <dbReference type="ARBA" id="ARBA00022491"/>
    </source>
</evidence>
<keyword evidence="2" id="KW-1277">Toxin-antitoxin system</keyword>
<gene>
    <name evidence="7" type="ORF">D2E22_0249</name>
</gene>
<evidence type="ECO:0000313" key="7">
    <source>
        <dbReference type="EMBL" id="RSX49788.1"/>
    </source>
</evidence>
<keyword evidence="1" id="KW-0678">Repressor</keyword>
<keyword evidence="8" id="KW-1185">Reference proteome</keyword>
<evidence type="ECO:0000256" key="3">
    <source>
        <dbReference type="ARBA" id="ARBA00022679"/>
    </source>
</evidence>
<keyword evidence="4" id="KW-0012">Acyltransferase</keyword>
<dbReference type="EMBL" id="QXGI01000001">
    <property type="protein sequence ID" value="RSX49788.1"/>
    <property type="molecule type" value="Genomic_DNA"/>
</dbReference>
<dbReference type="PANTHER" id="PTHR36449:SF1">
    <property type="entry name" value="ACETYLTRANSFERASE"/>
    <property type="match status" value="1"/>
</dbReference>
<dbReference type="SUPFAM" id="SSF55729">
    <property type="entry name" value="Acyl-CoA N-acyltransferases (Nat)"/>
    <property type="match status" value="1"/>
</dbReference>
<dbReference type="InterPro" id="IPR016181">
    <property type="entry name" value="Acyl_CoA_acyltransferase"/>
</dbReference>
<dbReference type="OrthoDB" id="9799147at2"/>
<keyword evidence="3 7" id="KW-0808">Transferase</keyword>
<evidence type="ECO:0000256" key="2">
    <source>
        <dbReference type="ARBA" id="ARBA00022649"/>
    </source>
</evidence>
<dbReference type="AlphaFoldDB" id="A0A430FAF0"/>